<evidence type="ECO:0000256" key="3">
    <source>
        <dbReference type="ARBA" id="ARBA00012690"/>
    </source>
</evidence>
<evidence type="ECO:0000256" key="1">
    <source>
        <dbReference type="ARBA" id="ARBA00000481"/>
    </source>
</evidence>
<dbReference type="GO" id="GO:0042972">
    <property type="term" value="F:licheninase activity"/>
    <property type="evidence" value="ECO:0007669"/>
    <property type="project" value="UniProtKB-EC"/>
</dbReference>
<organism evidence="12 13">
    <name type="scientific">Bacillus safensis</name>
    <dbReference type="NCBI Taxonomy" id="561879"/>
    <lineage>
        <taxon>Bacteria</taxon>
        <taxon>Bacillati</taxon>
        <taxon>Bacillota</taxon>
        <taxon>Bacilli</taxon>
        <taxon>Bacillales</taxon>
        <taxon>Bacillaceae</taxon>
        <taxon>Bacillus</taxon>
    </lineage>
</organism>
<evidence type="ECO:0000256" key="6">
    <source>
        <dbReference type="ARBA" id="ARBA00023295"/>
    </source>
</evidence>
<evidence type="ECO:0000313" key="13">
    <source>
        <dbReference type="Proteomes" id="UP000464658"/>
    </source>
</evidence>
<dbReference type="SUPFAM" id="SSF49899">
    <property type="entry name" value="Concanavalin A-like lectins/glucanases"/>
    <property type="match status" value="1"/>
</dbReference>
<comment type="catalytic activity">
    <reaction evidence="1">
        <text>Hydrolysis of (1-&gt;4)-beta-D-glucosidic linkages in beta-D-glucans containing (1-&gt;3)- and (1-&gt;4)-bonds.</text>
        <dbReference type="EC" id="3.2.1.73"/>
    </reaction>
</comment>
<evidence type="ECO:0000313" key="12">
    <source>
        <dbReference type="EMBL" id="BBP87340.1"/>
    </source>
</evidence>
<dbReference type="PRINTS" id="PR00737">
    <property type="entry name" value="GLHYDRLASE16"/>
</dbReference>
<feature type="domain" description="GH16" evidence="11">
    <location>
        <begin position="1"/>
        <end position="137"/>
    </location>
</feature>
<evidence type="ECO:0000256" key="9">
    <source>
        <dbReference type="ARBA" id="ARBA00031665"/>
    </source>
</evidence>
<dbReference type="AlphaFoldDB" id="A0A5S9M167"/>
<evidence type="ECO:0000256" key="2">
    <source>
        <dbReference type="ARBA" id="ARBA00006865"/>
    </source>
</evidence>
<dbReference type="PROSITE" id="PS51762">
    <property type="entry name" value="GH16_2"/>
    <property type="match status" value="1"/>
</dbReference>
<dbReference type="PANTHER" id="PTHR31062">
    <property type="entry name" value="XYLOGLUCAN ENDOTRANSGLUCOSYLASE/HYDROLASE PROTEIN 8-RELATED"/>
    <property type="match status" value="1"/>
</dbReference>
<evidence type="ECO:0000256" key="5">
    <source>
        <dbReference type="ARBA" id="ARBA00022801"/>
    </source>
</evidence>
<keyword evidence="6" id="KW-0326">Glycosidase</keyword>
<feature type="active site" description="Nucleophile" evidence="10">
    <location>
        <position position="27"/>
    </location>
</feature>
<accession>A0A5S9M167</accession>
<keyword evidence="5" id="KW-0378">Hydrolase</keyword>
<dbReference type="InterPro" id="IPR000757">
    <property type="entry name" value="Beta-glucanase-like"/>
</dbReference>
<dbReference type="Pfam" id="PF00722">
    <property type="entry name" value="Glyco_hydro_16"/>
    <property type="match status" value="1"/>
</dbReference>
<feature type="active site" description="Proton donor" evidence="10">
    <location>
        <position position="31"/>
    </location>
</feature>
<evidence type="ECO:0000256" key="4">
    <source>
        <dbReference type="ARBA" id="ARBA00014569"/>
    </source>
</evidence>
<reference evidence="12 13" key="1">
    <citation type="submission" date="2019-12" db="EMBL/GenBank/DDBJ databases">
        <title>Full genome sequence of a Bacillus safensis strain isolated from commercially available natto in Indonesia.</title>
        <authorList>
            <person name="Yoshida M."/>
            <person name="Uomi M."/>
            <person name="Waturangi D."/>
            <person name="Ekaputri J.J."/>
            <person name="Setiamarga D.H.E."/>
        </authorList>
    </citation>
    <scope>NUCLEOTIDE SEQUENCE [LARGE SCALE GENOMIC DNA]</scope>
    <source>
        <strain evidence="12 13">IDN1</strain>
    </source>
</reference>
<dbReference type="InterPro" id="IPR008264">
    <property type="entry name" value="Beta_glucanase"/>
</dbReference>
<evidence type="ECO:0000256" key="7">
    <source>
        <dbReference type="ARBA" id="ARBA00029722"/>
    </source>
</evidence>
<dbReference type="EMBL" id="AP021906">
    <property type="protein sequence ID" value="BBP87340.1"/>
    <property type="molecule type" value="Genomic_DNA"/>
</dbReference>
<name>A0A5S9M167_BACIA</name>
<dbReference type="Proteomes" id="UP000464658">
    <property type="component" value="Chromosome"/>
</dbReference>
<comment type="similarity">
    <text evidence="2">Belongs to the glycosyl hydrolase 16 family.</text>
</comment>
<dbReference type="InterPro" id="IPR044791">
    <property type="entry name" value="Beta-glucanase/XTH"/>
</dbReference>
<dbReference type="EC" id="3.2.1.73" evidence="3"/>
<sequence>MKPAKNVGIVSSFFTYTGPTDGTPWDEIDIEFLGKDTTKVQFNYYTNGVGNHEKIVNLGFDAANSYHTYAFDWQPNSIKWYVDGQLKHTATTQIPQTPGKIMMNLWNGAGVDEWLGSYNGVTPPLHAHYNWVRYTKR</sequence>
<dbReference type="InterPro" id="IPR008263">
    <property type="entry name" value="GH16_AS"/>
</dbReference>
<protein>
    <recommendedName>
        <fullName evidence="4">Beta-glucanase</fullName>
        <ecNumber evidence="3">3.2.1.73</ecNumber>
    </recommendedName>
    <alternativeName>
        <fullName evidence="9">1,3-1,4-beta-D-glucan 4-glucanohydrolase</fullName>
    </alternativeName>
    <alternativeName>
        <fullName evidence="8">Endo-beta-1,3-1,4 glucanase</fullName>
    </alternativeName>
    <alternativeName>
        <fullName evidence="7">Lichenase</fullName>
    </alternativeName>
</protein>
<proteinExistence type="inferred from homology"/>
<dbReference type="GO" id="GO:0005975">
    <property type="term" value="P:carbohydrate metabolic process"/>
    <property type="evidence" value="ECO:0007669"/>
    <property type="project" value="InterPro"/>
</dbReference>
<dbReference type="Gene3D" id="2.60.120.200">
    <property type="match status" value="1"/>
</dbReference>
<gene>
    <name evidence="12" type="ORF">BsIDN1_09580</name>
</gene>
<evidence type="ECO:0000256" key="8">
    <source>
        <dbReference type="ARBA" id="ARBA00029771"/>
    </source>
</evidence>
<evidence type="ECO:0000259" key="11">
    <source>
        <dbReference type="PROSITE" id="PS51762"/>
    </source>
</evidence>
<dbReference type="InterPro" id="IPR013320">
    <property type="entry name" value="ConA-like_dom_sf"/>
</dbReference>
<dbReference type="PROSITE" id="PS01034">
    <property type="entry name" value="GH16_1"/>
    <property type="match status" value="1"/>
</dbReference>
<evidence type="ECO:0000256" key="10">
    <source>
        <dbReference type="PIRSR" id="PIRSR608264-1"/>
    </source>
</evidence>